<organism evidence="4 5">
    <name type="scientific">Nitrospirillum amazonense</name>
    <dbReference type="NCBI Taxonomy" id="28077"/>
    <lineage>
        <taxon>Bacteria</taxon>
        <taxon>Pseudomonadati</taxon>
        <taxon>Pseudomonadota</taxon>
        <taxon>Alphaproteobacteria</taxon>
        <taxon>Rhodospirillales</taxon>
        <taxon>Azospirillaceae</taxon>
        <taxon>Nitrospirillum</taxon>
    </lineage>
</organism>
<evidence type="ECO:0000256" key="1">
    <source>
        <dbReference type="ARBA" id="ARBA00004613"/>
    </source>
</evidence>
<feature type="region of interest" description="Disordered" evidence="3">
    <location>
        <begin position="1145"/>
        <end position="1167"/>
    </location>
</feature>
<dbReference type="InterPro" id="IPR050557">
    <property type="entry name" value="RTX_toxin/Mannuronan_C5-epim"/>
</dbReference>
<comment type="subcellular location">
    <subcellularLocation>
        <location evidence="1">Secreted</location>
    </subcellularLocation>
</comment>
<evidence type="ECO:0000313" key="5">
    <source>
        <dbReference type="Proteomes" id="UP000320516"/>
    </source>
</evidence>
<keyword evidence="2" id="KW-0964">Secreted</keyword>
<evidence type="ECO:0000313" key="4">
    <source>
        <dbReference type="EMBL" id="TWB73103.1"/>
    </source>
</evidence>
<protein>
    <submittedName>
        <fullName evidence="4">Putative secreted protein (Por secretion system target)</fullName>
    </submittedName>
</protein>
<comment type="caution">
    <text evidence="4">The sequence shown here is derived from an EMBL/GenBank/DDBJ whole genome shotgun (WGS) entry which is preliminary data.</text>
</comment>
<proteinExistence type="predicted"/>
<dbReference type="InterPro" id="IPR011049">
    <property type="entry name" value="Serralysin-like_metalloprot_C"/>
</dbReference>
<dbReference type="Pfam" id="PF00353">
    <property type="entry name" value="HemolysinCabind"/>
    <property type="match status" value="8"/>
</dbReference>
<dbReference type="Gene3D" id="2.150.10.10">
    <property type="entry name" value="Serralysin-like metalloprotease, C-terminal"/>
    <property type="match status" value="6"/>
</dbReference>
<dbReference type="RefSeq" id="WP_186454777.1">
    <property type="nucleotide sequence ID" value="NZ_VITV01000005.1"/>
</dbReference>
<feature type="compositionally biased region" description="Polar residues" evidence="3">
    <location>
        <begin position="1109"/>
        <end position="1126"/>
    </location>
</feature>
<dbReference type="SUPFAM" id="SSF51120">
    <property type="entry name" value="beta-Roll"/>
    <property type="match status" value="7"/>
</dbReference>
<dbReference type="PANTHER" id="PTHR38340">
    <property type="entry name" value="S-LAYER PROTEIN"/>
    <property type="match status" value="1"/>
</dbReference>
<accession>A0A560JPM9</accession>
<dbReference type="EMBL" id="VITV01000005">
    <property type="protein sequence ID" value="TWB73103.1"/>
    <property type="molecule type" value="Genomic_DNA"/>
</dbReference>
<feature type="region of interest" description="Disordered" evidence="3">
    <location>
        <begin position="1107"/>
        <end position="1128"/>
    </location>
</feature>
<evidence type="ECO:0000256" key="3">
    <source>
        <dbReference type="SAM" id="MobiDB-lite"/>
    </source>
</evidence>
<dbReference type="GO" id="GO:0005509">
    <property type="term" value="F:calcium ion binding"/>
    <property type="evidence" value="ECO:0007669"/>
    <property type="project" value="InterPro"/>
</dbReference>
<dbReference type="InterPro" id="IPR001343">
    <property type="entry name" value="Hemolysn_Ca-bd"/>
</dbReference>
<name>A0A560JPM9_9PROT</name>
<sequence length="1402" mass="141962">MTSSWSDVEALSYIASYSDLIAAFGANPQAGLAHYNSSGQVEGRTVTFDALAYIASNPDLIAAYGANAEAGAIHYITTGHMEGRAVTFDGLAYIASYADLIAAFGTNTQAGITHYITTGHIEGRTVTFNGLAYIASYGDLIAAFGANADAGATHYITTGHIEGRTVTFDGLAYIASYGDLIAAFGANADAGATHYITTGHIEGRTVTFDGLAYIASYGDLIAAFGANADAGATHYITTGHTEGRTVTFDGVAYLLSHPSLAGLGVEGAITQWIQHGYAQGNDNGSAMFGHEQTSHGFGLGLAVTGAVDTAGDHDWYQLTLTTGQQLAVELTMAPGTGVLTIYDASGRQVATASPTTGTVVLPFTASQAGTYYVVVNAGDSATTGNYTLNAINAAIGAAGNDNLTVDMGLDSIVTLGAGSDTLTLAQANGHYAGRNATVTDFTVGTDQLKLGHFLGQTLKGWDGVSNPFADGFLQLVQSGNDTLLQIDVDGAADSWTTLVTLQNTTASTFTAQDLGYTPAPWIAGTANADTIFGTSQSDLIMGLNGNDTLSGGSGGNDTLEGGGGSDSLTGGAGNDVLYGNNAANAGGDTGNDTLADSAGGNDQLYGQDGNDYLSVSRYSGAASSVLMDGGTGDDFIYFKGSGDRFLDTVTMVGGTGNDTISVEAAAHATIDAGAGDDTVIITPTKYFGTGAGSSDNTITLGSGADTLVLKSSFDGFSASTSITITDFQTGTDHLNLTDFLSGMLTGWNGTTNPFAGGFLRLVQSGSDSLLQVDLDGGGDSWSNLITFQNTTASTFTTSDLMYDPTGSAPTNQTLVGTAGSDTLTGGQGNDLIQGLAGNDILTGGFGNDTLEGGSGYDVLNGGSGDDVLYGNNAANTGGDTGDDRLTDDQGGNDQLYGQDGNDTLTVTRYTSTATETILMDGGSGNDTISFYGSGRQTVTILGGSGNDAISANALAQGTIDAGDGDDTLSLEGVGQKTVDAGAGNDTVSIILGFGVGATTLTLGTGSDTVALTQSGTSVDSDVSLTVTDFQPGTDKVVLDNYLPYVLTGWDGASNPFGNGYLQLVQAGNDTLLQIDPDGNGAASGWTTLITFQNTTASTFTYHDLEFSPDGSNSDQTVTGTAGNDTLTGWGGSDLVQGLGGDDVLSGGMGNDTLEGGSGSDSLDGGAGDDILYGNNAANTGGDTGNDTLADSAGGNDQLYGQDGNDYLSVSRYSGAASSVLMDGGTGDDFIYFKGSGDRFLDTVTMVGGTGNDTISVEAAAHATIDAGAGDDTVIITPTKFFGTGAGTSDNTITLGSGADTLVVKSSFDGFSASTSITVTDFQTGTDHLNLTDFLSGMLTGWSTTTNPFDGGYLQLKQSGGDTLLQVDLNGGGDSWSTLMTLQNTTATSFTAADLGYIPTRIT</sequence>
<dbReference type="PANTHER" id="PTHR38340:SF1">
    <property type="entry name" value="S-LAYER PROTEIN"/>
    <property type="match status" value="1"/>
</dbReference>
<dbReference type="Gene3D" id="2.60.120.380">
    <property type="match status" value="1"/>
</dbReference>
<gene>
    <name evidence="4" type="ORF">FBZ87_10522</name>
</gene>
<evidence type="ECO:0000256" key="2">
    <source>
        <dbReference type="ARBA" id="ARBA00022525"/>
    </source>
</evidence>
<dbReference type="InterPro" id="IPR018511">
    <property type="entry name" value="Hemolysin-typ_Ca-bd_CS"/>
</dbReference>
<reference evidence="4 5" key="1">
    <citation type="submission" date="2019-06" db="EMBL/GenBank/DDBJ databases">
        <title>Genomic Encyclopedia of Type Strains, Phase IV (KMG-V): Genome sequencing to study the core and pangenomes of soil and plant-associated prokaryotes.</title>
        <authorList>
            <person name="Whitman W."/>
        </authorList>
    </citation>
    <scope>NUCLEOTIDE SEQUENCE [LARGE SCALE GENOMIC DNA]</scope>
    <source>
        <strain evidence="4 5">BR 12005</strain>
    </source>
</reference>
<dbReference type="PROSITE" id="PS00330">
    <property type="entry name" value="HEMOLYSIN_CALCIUM"/>
    <property type="match status" value="6"/>
</dbReference>
<feature type="region of interest" description="Disordered" evidence="3">
    <location>
        <begin position="872"/>
        <end position="899"/>
    </location>
</feature>
<dbReference type="Proteomes" id="UP000320516">
    <property type="component" value="Unassembled WGS sequence"/>
</dbReference>
<dbReference type="PRINTS" id="PR00313">
    <property type="entry name" value="CABNDNGRPT"/>
</dbReference>
<dbReference type="GO" id="GO:0005576">
    <property type="term" value="C:extracellular region"/>
    <property type="evidence" value="ECO:0007669"/>
    <property type="project" value="UniProtKB-SubCell"/>
</dbReference>